<dbReference type="GO" id="GO:0051301">
    <property type="term" value="P:cell division"/>
    <property type="evidence" value="ECO:0007669"/>
    <property type="project" value="UniProtKB-KW"/>
</dbReference>
<dbReference type="InterPro" id="IPR001739">
    <property type="entry name" value="Methyl_CpG_DNA-bd"/>
</dbReference>
<dbReference type="Proteomes" id="UP000770717">
    <property type="component" value="Unassembled WGS sequence"/>
</dbReference>
<evidence type="ECO:0000259" key="22">
    <source>
        <dbReference type="PROSITE" id="PS50868"/>
    </source>
</evidence>
<dbReference type="GO" id="GO:0032259">
    <property type="term" value="P:methylation"/>
    <property type="evidence" value="ECO:0007669"/>
    <property type="project" value="UniProtKB-KW"/>
</dbReference>
<feature type="compositionally biased region" description="Polar residues" evidence="19">
    <location>
        <begin position="562"/>
        <end position="579"/>
    </location>
</feature>
<evidence type="ECO:0000256" key="14">
    <source>
        <dbReference type="ARBA" id="ARBA00023306"/>
    </source>
</evidence>
<dbReference type="InterPro" id="IPR001214">
    <property type="entry name" value="SET_dom"/>
</dbReference>
<dbReference type="GO" id="GO:0140947">
    <property type="term" value="F:histone H3K9me2 methyltransferase activity"/>
    <property type="evidence" value="ECO:0007669"/>
    <property type="project" value="UniProtKB-EC"/>
</dbReference>
<evidence type="ECO:0000256" key="12">
    <source>
        <dbReference type="ARBA" id="ARBA00022853"/>
    </source>
</evidence>
<keyword evidence="11" id="KW-0862">Zinc</keyword>
<feature type="region of interest" description="Disordered" evidence="19">
    <location>
        <begin position="554"/>
        <end position="579"/>
    </location>
</feature>
<comment type="caution">
    <text evidence="23">The sequence shown here is derived from an EMBL/GenBank/DDBJ whole genome shotgun (WGS) entry which is preliminary data.</text>
</comment>
<sequence>MKRKETPAEVTDSSTISTIQAARNISVREARTFWQKQQKEGNVDVVFKEVQSKLQLLWQKIKYGSATNQDYVRALLLVKDADFGDCETYKCDEGLEEELLEEKEGLPVRTEELSPIPISSKSEETLPSTESESSTVPLPFATTSILYKKHRCEQMCLSNVNPYFNKRENPLKFPVMCQFQRQHAKSSVISRPLDVIYKAPCGKSLRNFDDVYSYLFETKCRFLSLDHFSFDTYLQLDRYFVKNQAVFQEADISKDAELVPVPLCNEIDNSRPAPFTYRKSPWPRGYSINNFTDLFLGCCDCTDDCSDVSKCACLQLTARKLGKNLALLKKSKAPGYKHKRLQTPVPTGLYECNVSCKCNRKMCQNRVVQHGLQVRLQVFKTKEKGWGVRCLDDLDKGTFVCIYAGLILMKTGDANTSQDPVMQTHAKTTTSICPMKKIRSSHSDSEITAAPSVLSSNQKFRITPVKQGKLKRKSSRHLKGGKLDFTSVKRPKTKTSILQKRRRQLIEEGTVTTQHSSDDDFFTTPASPNILHPGGCEEEKVEVMRTTKGNSYLTDEAGYVSDESSSSVQCGSKENSDTSHANTEENIYFLDASTEGNVGRFLNHSCSPNLFVQHVFVETHYKKFPWVAFFTKSFIKARTELTWEYNYDIGSIPEKEIPCLCGHKMCKNIIV</sequence>
<feature type="compositionally biased region" description="Low complexity" evidence="19">
    <location>
        <begin position="125"/>
        <end position="135"/>
    </location>
</feature>
<dbReference type="InterPro" id="IPR007728">
    <property type="entry name" value="Pre-SET_dom"/>
</dbReference>
<evidence type="ECO:0000259" key="20">
    <source>
        <dbReference type="PROSITE" id="PS50280"/>
    </source>
</evidence>
<evidence type="ECO:0000256" key="17">
    <source>
        <dbReference type="ARBA" id="ARBA00042995"/>
    </source>
</evidence>
<keyword evidence="12" id="KW-0156">Chromatin regulator</keyword>
<dbReference type="SMART" id="SM00391">
    <property type="entry name" value="MBD"/>
    <property type="match status" value="1"/>
</dbReference>
<dbReference type="InterPro" id="IPR047232">
    <property type="entry name" value="SETDB1/2-like_MBD"/>
</dbReference>
<feature type="domain" description="SET" evidence="20">
    <location>
        <begin position="374"/>
        <end position="646"/>
    </location>
</feature>
<evidence type="ECO:0000256" key="5">
    <source>
        <dbReference type="ARBA" id="ARBA00022603"/>
    </source>
</evidence>
<evidence type="ECO:0000256" key="13">
    <source>
        <dbReference type="ARBA" id="ARBA00023242"/>
    </source>
</evidence>
<feature type="domain" description="Pre-SET" evidence="21">
    <location>
        <begin position="297"/>
        <end position="371"/>
    </location>
</feature>
<evidence type="ECO:0000256" key="3">
    <source>
        <dbReference type="ARBA" id="ARBA00022454"/>
    </source>
</evidence>
<dbReference type="EMBL" id="WNTK01000001">
    <property type="protein sequence ID" value="KAG9491836.1"/>
    <property type="molecule type" value="Genomic_DNA"/>
</dbReference>
<keyword evidence="9" id="KW-0479">Metal-binding</keyword>
<keyword evidence="10" id="KW-0498">Mitosis</keyword>
<dbReference type="EC" id="2.1.1.366" evidence="15"/>
<dbReference type="OrthoDB" id="5792673at2759"/>
<reference evidence="23" key="1">
    <citation type="thesis" date="2020" institute="ProQuest LLC" country="789 East Eisenhower Parkway, Ann Arbor, MI, USA">
        <title>Comparative Genomics and Chromosome Evolution.</title>
        <authorList>
            <person name="Mudd A.B."/>
        </authorList>
    </citation>
    <scope>NUCLEOTIDE SEQUENCE</scope>
    <source>
        <strain evidence="23">HN-11 Male</strain>
        <tissue evidence="23">Kidney and liver</tissue>
    </source>
</reference>
<dbReference type="InterPro" id="IPR016177">
    <property type="entry name" value="DNA-bd_dom_sf"/>
</dbReference>
<keyword evidence="13" id="KW-0539">Nucleus</keyword>
<evidence type="ECO:0000256" key="1">
    <source>
        <dbReference type="ARBA" id="ARBA00004123"/>
    </source>
</evidence>
<dbReference type="Pfam" id="PF05033">
    <property type="entry name" value="Pre-SET"/>
    <property type="match status" value="1"/>
</dbReference>
<dbReference type="SMART" id="SM00317">
    <property type="entry name" value="SET"/>
    <property type="match status" value="1"/>
</dbReference>
<feature type="domain" description="Post-SET" evidence="22">
    <location>
        <begin position="655"/>
        <end position="671"/>
    </location>
</feature>
<proteinExistence type="predicted"/>
<dbReference type="PANTHER" id="PTHR46024:SF3">
    <property type="entry name" value="HISTONE-LYSINE N-METHYLTRANSFERASE SETDB2"/>
    <property type="match status" value="1"/>
</dbReference>
<dbReference type="GO" id="GO:0010629">
    <property type="term" value="P:negative regulation of gene expression"/>
    <property type="evidence" value="ECO:0007669"/>
    <property type="project" value="TreeGrafter"/>
</dbReference>
<dbReference type="GO" id="GO:0008270">
    <property type="term" value="F:zinc ion binding"/>
    <property type="evidence" value="ECO:0007669"/>
    <property type="project" value="InterPro"/>
</dbReference>
<evidence type="ECO:0000256" key="11">
    <source>
        <dbReference type="ARBA" id="ARBA00022833"/>
    </source>
</evidence>
<keyword evidence="14" id="KW-0131">Cell cycle</keyword>
<dbReference type="SUPFAM" id="SSF82199">
    <property type="entry name" value="SET domain"/>
    <property type="match status" value="1"/>
</dbReference>
<evidence type="ECO:0000256" key="2">
    <source>
        <dbReference type="ARBA" id="ARBA00004286"/>
    </source>
</evidence>
<dbReference type="GO" id="GO:0003677">
    <property type="term" value="F:DNA binding"/>
    <property type="evidence" value="ECO:0007669"/>
    <property type="project" value="InterPro"/>
</dbReference>
<evidence type="ECO:0000256" key="4">
    <source>
        <dbReference type="ARBA" id="ARBA00022473"/>
    </source>
</evidence>
<evidence type="ECO:0000256" key="6">
    <source>
        <dbReference type="ARBA" id="ARBA00022618"/>
    </source>
</evidence>
<dbReference type="SMART" id="SM00468">
    <property type="entry name" value="PreSET"/>
    <property type="match status" value="1"/>
</dbReference>
<keyword evidence="7" id="KW-0808">Transferase</keyword>
<dbReference type="Pfam" id="PF01429">
    <property type="entry name" value="MBD"/>
    <property type="match status" value="1"/>
</dbReference>
<dbReference type="InterPro" id="IPR003616">
    <property type="entry name" value="Post-SET_dom"/>
</dbReference>
<dbReference type="EMBL" id="WNTK01000001">
    <property type="protein sequence ID" value="KAG9491837.1"/>
    <property type="molecule type" value="Genomic_DNA"/>
</dbReference>
<dbReference type="PROSITE" id="PS50280">
    <property type="entry name" value="SET"/>
    <property type="match status" value="1"/>
</dbReference>
<organism evidence="23 24">
    <name type="scientific">Eleutherodactylus coqui</name>
    <name type="common">Puerto Rican coqui</name>
    <dbReference type="NCBI Taxonomy" id="57060"/>
    <lineage>
        <taxon>Eukaryota</taxon>
        <taxon>Metazoa</taxon>
        <taxon>Chordata</taxon>
        <taxon>Craniata</taxon>
        <taxon>Vertebrata</taxon>
        <taxon>Euteleostomi</taxon>
        <taxon>Amphibia</taxon>
        <taxon>Batrachia</taxon>
        <taxon>Anura</taxon>
        <taxon>Neobatrachia</taxon>
        <taxon>Hyloidea</taxon>
        <taxon>Eleutherodactylidae</taxon>
        <taxon>Eleutherodactylinae</taxon>
        <taxon>Eleutherodactylus</taxon>
        <taxon>Eleutherodactylus</taxon>
    </lineage>
</organism>
<dbReference type="PANTHER" id="PTHR46024">
    <property type="entry name" value="HISTONE-LYSINE N-METHYLTRANSFERASE EGGLESS"/>
    <property type="match status" value="1"/>
</dbReference>
<name>A0A8J6FQV7_ELECQ</name>
<keyword evidence="6" id="KW-0132">Cell division</keyword>
<dbReference type="GO" id="GO:0070828">
    <property type="term" value="P:heterochromatin organization"/>
    <property type="evidence" value="ECO:0007669"/>
    <property type="project" value="TreeGrafter"/>
</dbReference>
<protein>
    <recommendedName>
        <fullName evidence="16">Histone-lysine N-methyltransferase SETDB2</fullName>
        <ecNumber evidence="15">2.1.1.366</ecNumber>
    </recommendedName>
    <alternativeName>
        <fullName evidence="17">SET domain bifurcated 2</fullName>
    </alternativeName>
</protein>
<gene>
    <name evidence="23" type="ORF">GDO78_000372</name>
</gene>
<dbReference type="Gene3D" id="3.30.890.10">
    <property type="entry name" value="Methyl-cpg-binding Protein 2, Chain A"/>
    <property type="match status" value="1"/>
</dbReference>
<evidence type="ECO:0000256" key="8">
    <source>
        <dbReference type="ARBA" id="ARBA00022691"/>
    </source>
</evidence>
<evidence type="ECO:0000256" key="15">
    <source>
        <dbReference type="ARBA" id="ARBA00039052"/>
    </source>
</evidence>
<keyword evidence="3" id="KW-0158">Chromosome</keyword>
<dbReference type="CDD" id="cd01395">
    <property type="entry name" value="HMT_MBD"/>
    <property type="match status" value="1"/>
</dbReference>
<dbReference type="AlphaFoldDB" id="A0A8J6FQV7"/>
<comment type="catalytic activity">
    <reaction evidence="18">
        <text>N(6),N(6)-dimethyl-L-lysyl(9)-[histone H3] + S-adenosyl-L-methionine = N(6),N(6),N(6)-trimethyl-L-lysyl(9)-[histone H3] + S-adenosyl-L-homocysteine + H(+)</text>
        <dbReference type="Rhea" id="RHEA:60288"/>
        <dbReference type="Rhea" id="RHEA-COMP:15538"/>
        <dbReference type="Rhea" id="RHEA-COMP:15541"/>
        <dbReference type="ChEBI" id="CHEBI:15378"/>
        <dbReference type="ChEBI" id="CHEBI:57856"/>
        <dbReference type="ChEBI" id="CHEBI:59789"/>
        <dbReference type="ChEBI" id="CHEBI:61961"/>
        <dbReference type="ChEBI" id="CHEBI:61976"/>
        <dbReference type="EC" id="2.1.1.366"/>
    </reaction>
</comment>
<keyword evidence="8" id="KW-0949">S-adenosyl-L-methionine</keyword>
<evidence type="ECO:0000313" key="23">
    <source>
        <dbReference type="EMBL" id="KAG9491836.1"/>
    </source>
</evidence>
<feature type="region of interest" description="Disordered" evidence="19">
    <location>
        <begin position="507"/>
        <end position="534"/>
    </location>
</feature>
<evidence type="ECO:0000256" key="7">
    <source>
        <dbReference type="ARBA" id="ARBA00022679"/>
    </source>
</evidence>
<evidence type="ECO:0000256" key="16">
    <source>
        <dbReference type="ARBA" id="ARBA00040299"/>
    </source>
</evidence>
<dbReference type="Gene3D" id="2.170.270.10">
    <property type="entry name" value="SET domain"/>
    <property type="match status" value="2"/>
</dbReference>
<keyword evidence="5" id="KW-0489">Methyltransferase</keyword>
<dbReference type="GO" id="GO:0005694">
    <property type="term" value="C:chromosome"/>
    <property type="evidence" value="ECO:0007669"/>
    <property type="project" value="UniProtKB-SubCell"/>
</dbReference>
<keyword evidence="24" id="KW-1185">Reference proteome</keyword>
<dbReference type="Pfam" id="PF00856">
    <property type="entry name" value="SET"/>
    <property type="match status" value="1"/>
</dbReference>
<evidence type="ECO:0000259" key="21">
    <source>
        <dbReference type="PROSITE" id="PS50867"/>
    </source>
</evidence>
<dbReference type="SUPFAM" id="SSF54171">
    <property type="entry name" value="DNA-binding domain"/>
    <property type="match status" value="1"/>
</dbReference>
<keyword evidence="4" id="KW-0217">Developmental protein</keyword>
<evidence type="ECO:0000256" key="18">
    <source>
        <dbReference type="ARBA" id="ARBA00049087"/>
    </source>
</evidence>
<dbReference type="PROSITE" id="PS50867">
    <property type="entry name" value="PRE_SET"/>
    <property type="match status" value="1"/>
</dbReference>
<evidence type="ECO:0000256" key="19">
    <source>
        <dbReference type="SAM" id="MobiDB-lite"/>
    </source>
</evidence>
<comment type="subcellular location">
    <subcellularLocation>
        <location evidence="2">Chromosome</location>
    </subcellularLocation>
    <subcellularLocation>
        <location evidence="1">Nucleus</location>
    </subcellularLocation>
</comment>
<dbReference type="PROSITE" id="PS50868">
    <property type="entry name" value="POST_SET"/>
    <property type="match status" value="1"/>
</dbReference>
<dbReference type="InterPro" id="IPR051516">
    <property type="entry name" value="SETDB_methyltransferase"/>
</dbReference>
<evidence type="ECO:0000256" key="9">
    <source>
        <dbReference type="ARBA" id="ARBA00022723"/>
    </source>
</evidence>
<evidence type="ECO:0000256" key="10">
    <source>
        <dbReference type="ARBA" id="ARBA00022776"/>
    </source>
</evidence>
<accession>A0A8J6FQV7</accession>
<dbReference type="InterPro" id="IPR046341">
    <property type="entry name" value="SET_dom_sf"/>
</dbReference>
<feature type="region of interest" description="Disordered" evidence="19">
    <location>
        <begin position="110"/>
        <end position="135"/>
    </location>
</feature>
<evidence type="ECO:0000313" key="24">
    <source>
        <dbReference type="Proteomes" id="UP000770717"/>
    </source>
</evidence>
<dbReference type="GO" id="GO:0005634">
    <property type="term" value="C:nucleus"/>
    <property type="evidence" value="ECO:0007669"/>
    <property type="project" value="UniProtKB-SubCell"/>
</dbReference>